<keyword evidence="2" id="KW-1185">Reference proteome</keyword>
<organism evidence="1 2">
    <name type="scientific">Vespula squamosa</name>
    <name type="common">Southern yellow jacket</name>
    <name type="synonym">Wasp</name>
    <dbReference type="NCBI Taxonomy" id="30214"/>
    <lineage>
        <taxon>Eukaryota</taxon>
        <taxon>Metazoa</taxon>
        <taxon>Ecdysozoa</taxon>
        <taxon>Arthropoda</taxon>
        <taxon>Hexapoda</taxon>
        <taxon>Insecta</taxon>
        <taxon>Pterygota</taxon>
        <taxon>Neoptera</taxon>
        <taxon>Endopterygota</taxon>
        <taxon>Hymenoptera</taxon>
        <taxon>Apocrita</taxon>
        <taxon>Aculeata</taxon>
        <taxon>Vespoidea</taxon>
        <taxon>Vespidae</taxon>
        <taxon>Vespinae</taxon>
        <taxon>Vespula</taxon>
    </lineage>
</organism>
<evidence type="ECO:0000313" key="1">
    <source>
        <dbReference type="EMBL" id="KAL2712567.1"/>
    </source>
</evidence>
<dbReference type="Proteomes" id="UP001607302">
    <property type="component" value="Unassembled WGS sequence"/>
</dbReference>
<accession>A0ABD1ZWP5</accession>
<protein>
    <submittedName>
        <fullName evidence="1">Uncharacterized protein</fullName>
    </submittedName>
</protein>
<dbReference type="EMBL" id="JAUDFV010000166">
    <property type="protein sequence ID" value="KAL2712567.1"/>
    <property type="molecule type" value="Genomic_DNA"/>
</dbReference>
<sequence length="129" mass="15376">MEFIFVRYFLRTNRNHIHIFHNKYLKGFEALSSWLTKRGRKKTGVTRVAQYLTHVKRLREFGVLVVRFTRGIRNGHRLVWTNVVDLWHNRRLPSPWVVMSALVTEEGSFYCRMANEVFGGDIYLAYDVI</sequence>
<name>A0ABD1ZWP5_VESSQ</name>
<evidence type="ECO:0000313" key="2">
    <source>
        <dbReference type="Proteomes" id="UP001607302"/>
    </source>
</evidence>
<comment type="caution">
    <text evidence="1">The sequence shown here is derived from an EMBL/GenBank/DDBJ whole genome shotgun (WGS) entry which is preliminary data.</text>
</comment>
<gene>
    <name evidence="1" type="ORF">V1478_018090</name>
</gene>
<proteinExistence type="predicted"/>
<dbReference type="AlphaFoldDB" id="A0ABD1ZWP5"/>
<reference evidence="1 2" key="1">
    <citation type="journal article" date="2024" name="Ann. Entomol. Soc. Am.">
        <title>Genomic analyses of the southern and eastern yellowjacket wasps (Hymenoptera: Vespidae) reveal evolutionary signatures of social life.</title>
        <authorList>
            <person name="Catto M.A."/>
            <person name="Caine P.B."/>
            <person name="Orr S.E."/>
            <person name="Hunt B.G."/>
            <person name="Goodisman M.A.D."/>
        </authorList>
    </citation>
    <scope>NUCLEOTIDE SEQUENCE [LARGE SCALE GENOMIC DNA]</scope>
    <source>
        <strain evidence="1">233</strain>
        <tissue evidence="1">Head and thorax</tissue>
    </source>
</reference>